<dbReference type="InterPro" id="IPR043128">
    <property type="entry name" value="Rev_trsase/Diguanyl_cyclase"/>
</dbReference>
<dbReference type="Proteomes" id="UP000325315">
    <property type="component" value="Unassembled WGS sequence"/>
</dbReference>
<evidence type="ECO:0000313" key="2">
    <source>
        <dbReference type="EMBL" id="KAA3452502.1"/>
    </source>
</evidence>
<evidence type="ECO:0000259" key="1">
    <source>
        <dbReference type="Pfam" id="PF17919"/>
    </source>
</evidence>
<dbReference type="PANTHER" id="PTHR34072:SF41">
    <property type="entry name" value="REVERSE TRANSCRIPTASE_RETROTRANSPOSON-DERIVED PROTEIN RNASE H-LIKE DOMAIN-CONTAINING PROTEIN"/>
    <property type="match status" value="1"/>
</dbReference>
<evidence type="ECO:0000313" key="3">
    <source>
        <dbReference type="Proteomes" id="UP000325315"/>
    </source>
</evidence>
<proteinExistence type="predicted"/>
<feature type="domain" description="Reverse transcriptase/retrotransposon-derived protein RNase H-like" evidence="1">
    <location>
        <begin position="52"/>
        <end position="110"/>
    </location>
</feature>
<dbReference type="Pfam" id="PF17919">
    <property type="entry name" value="RT_RNaseH_2"/>
    <property type="match status" value="1"/>
</dbReference>
<sequence>MDESKIRAIVDWELPTKVTELRYFLGLANYYQRFIEGYSKITAPLTNLLKKGKAFTQVKQVMTRKLILTLSDYSKPYEVHMNASEYAIGGVLMQDEHPVAFESQKLNETEFVVFTNNVANSYFLTQKKLSSKQARWQIFLVEFDLPMEYKSRSANTVADALS</sequence>
<dbReference type="EMBL" id="SMMG02000027">
    <property type="protein sequence ID" value="KAA3452502.1"/>
    <property type="molecule type" value="Genomic_DNA"/>
</dbReference>
<organism evidence="2 3">
    <name type="scientific">Gossypium australe</name>
    <dbReference type="NCBI Taxonomy" id="47621"/>
    <lineage>
        <taxon>Eukaryota</taxon>
        <taxon>Viridiplantae</taxon>
        <taxon>Streptophyta</taxon>
        <taxon>Embryophyta</taxon>
        <taxon>Tracheophyta</taxon>
        <taxon>Spermatophyta</taxon>
        <taxon>Magnoliopsida</taxon>
        <taxon>eudicotyledons</taxon>
        <taxon>Gunneridae</taxon>
        <taxon>Pentapetalae</taxon>
        <taxon>rosids</taxon>
        <taxon>malvids</taxon>
        <taxon>Malvales</taxon>
        <taxon>Malvaceae</taxon>
        <taxon>Malvoideae</taxon>
        <taxon>Gossypium</taxon>
    </lineage>
</organism>
<dbReference type="FunFam" id="3.30.70.270:FF:000020">
    <property type="entry name" value="Transposon Tf2-6 polyprotein-like Protein"/>
    <property type="match status" value="1"/>
</dbReference>
<dbReference type="AlphaFoldDB" id="A0A5B6U8P1"/>
<dbReference type="InterPro" id="IPR043502">
    <property type="entry name" value="DNA/RNA_pol_sf"/>
</dbReference>
<dbReference type="InterPro" id="IPR041577">
    <property type="entry name" value="RT_RNaseH_2"/>
</dbReference>
<comment type="caution">
    <text evidence="2">The sequence shown here is derived from an EMBL/GenBank/DDBJ whole genome shotgun (WGS) entry which is preliminary data.</text>
</comment>
<dbReference type="OrthoDB" id="1000633at2759"/>
<name>A0A5B6U8P1_9ROSI</name>
<dbReference type="SUPFAM" id="SSF56672">
    <property type="entry name" value="DNA/RNA polymerases"/>
    <property type="match status" value="1"/>
</dbReference>
<protein>
    <submittedName>
        <fullName evidence="2">Polyprotein</fullName>
    </submittedName>
</protein>
<dbReference type="Gene3D" id="3.30.70.270">
    <property type="match status" value="1"/>
</dbReference>
<keyword evidence="3" id="KW-1185">Reference proteome</keyword>
<gene>
    <name evidence="2" type="ORF">EPI10_034447</name>
</gene>
<dbReference type="PANTHER" id="PTHR34072">
    <property type="entry name" value="ENZYMATIC POLYPROTEIN-RELATED"/>
    <property type="match status" value="1"/>
</dbReference>
<accession>A0A5B6U8P1</accession>
<reference evidence="3" key="1">
    <citation type="journal article" date="2019" name="Plant Biotechnol. J.">
        <title>Genome sequencing of the Australian wild diploid species Gossypium australe highlights disease resistance and delayed gland morphogenesis.</title>
        <authorList>
            <person name="Cai Y."/>
            <person name="Cai X."/>
            <person name="Wang Q."/>
            <person name="Wang P."/>
            <person name="Zhang Y."/>
            <person name="Cai C."/>
            <person name="Xu Y."/>
            <person name="Wang K."/>
            <person name="Zhou Z."/>
            <person name="Wang C."/>
            <person name="Geng S."/>
            <person name="Li B."/>
            <person name="Dong Q."/>
            <person name="Hou Y."/>
            <person name="Wang H."/>
            <person name="Ai P."/>
            <person name="Liu Z."/>
            <person name="Yi F."/>
            <person name="Sun M."/>
            <person name="An G."/>
            <person name="Cheng J."/>
            <person name="Zhang Y."/>
            <person name="Shi Q."/>
            <person name="Xie Y."/>
            <person name="Shi X."/>
            <person name="Chang Y."/>
            <person name="Huang F."/>
            <person name="Chen Y."/>
            <person name="Hong S."/>
            <person name="Mi L."/>
            <person name="Sun Q."/>
            <person name="Zhang L."/>
            <person name="Zhou B."/>
            <person name="Peng R."/>
            <person name="Zhang X."/>
            <person name="Liu F."/>
        </authorList>
    </citation>
    <scope>NUCLEOTIDE SEQUENCE [LARGE SCALE GENOMIC DNA]</scope>
    <source>
        <strain evidence="3">cv. PA1801</strain>
    </source>
</reference>